<sequence>MKIQLATWQLINNCLQQQVPVMLLYVLQSHGSSPGRPGFFMAVAANGAMEGSIGGGIMEHKFVEMARERLRQHEDETTIRKQVHNKNAVKDQSGMICSGEQTILLYRVKQEEAPAIQQIITCLQQHRQVGLQLSPEGLHFRESFMPQDEPYFEMTGENSWVYQENTGYRSHLFIIGGGHCALALSRLMSTMNFYIHVYDDRPELHTILQNDYADEKNTLTDYSQLAEKIPAGHHHYVVVMTFGYRTDDIAIRALLNKKFRYFGILGSKSKIEKMFEVYIAEGFKPEQLYNLYAPVGLPINSHTPEEIAVSIAAEIIQVKNKNKED</sequence>
<protein>
    <submittedName>
        <fullName evidence="3">Xanthine dehydrogenase accessory factor</fullName>
    </submittedName>
</protein>
<dbReference type="PANTHER" id="PTHR30388">
    <property type="entry name" value="ALDEHYDE OXIDOREDUCTASE MOLYBDENUM COFACTOR ASSEMBLY PROTEIN"/>
    <property type="match status" value="1"/>
</dbReference>
<gene>
    <name evidence="3" type="ORF">SAMN04488505_10798</name>
</gene>
<evidence type="ECO:0000259" key="2">
    <source>
        <dbReference type="Pfam" id="PF13478"/>
    </source>
</evidence>
<dbReference type="Proteomes" id="UP000198984">
    <property type="component" value="Unassembled WGS sequence"/>
</dbReference>
<proteinExistence type="predicted"/>
<evidence type="ECO:0000259" key="1">
    <source>
        <dbReference type="Pfam" id="PF02625"/>
    </source>
</evidence>
<accession>A0A1H8CHE2</accession>
<reference evidence="3 4" key="1">
    <citation type="submission" date="2016-10" db="EMBL/GenBank/DDBJ databases">
        <authorList>
            <person name="de Groot N.N."/>
        </authorList>
    </citation>
    <scope>NUCLEOTIDE SEQUENCE [LARGE SCALE GENOMIC DNA]</scope>
    <source>
        <strain evidence="3 4">DSM 21039</strain>
    </source>
</reference>
<dbReference type="EMBL" id="FOBB01000007">
    <property type="protein sequence ID" value="SEM93834.1"/>
    <property type="molecule type" value="Genomic_DNA"/>
</dbReference>
<dbReference type="STRING" id="573321.SAMN04488505_10798"/>
<feature type="domain" description="XdhC Rossmann" evidence="2">
    <location>
        <begin position="172"/>
        <end position="315"/>
    </location>
</feature>
<dbReference type="RefSeq" id="WP_089918036.1">
    <property type="nucleotide sequence ID" value="NZ_FOBB01000007.1"/>
</dbReference>
<name>A0A1H8CHE2_9BACT</name>
<dbReference type="Pfam" id="PF02625">
    <property type="entry name" value="XdhC_CoxI"/>
    <property type="match status" value="1"/>
</dbReference>
<dbReference type="InterPro" id="IPR052698">
    <property type="entry name" value="MoCofactor_Util/Proc"/>
</dbReference>
<evidence type="ECO:0000313" key="3">
    <source>
        <dbReference type="EMBL" id="SEM93834.1"/>
    </source>
</evidence>
<dbReference type="InterPro" id="IPR003777">
    <property type="entry name" value="XdhC_CoxI"/>
</dbReference>
<evidence type="ECO:0000313" key="4">
    <source>
        <dbReference type="Proteomes" id="UP000198984"/>
    </source>
</evidence>
<dbReference type="InterPro" id="IPR027051">
    <property type="entry name" value="XdhC_Rossmann_dom"/>
</dbReference>
<dbReference type="Pfam" id="PF13478">
    <property type="entry name" value="XdhC_C"/>
    <property type="match status" value="1"/>
</dbReference>
<feature type="domain" description="XdhC- CoxI" evidence="1">
    <location>
        <begin position="14"/>
        <end position="76"/>
    </location>
</feature>
<dbReference type="AlphaFoldDB" id="A0A1H8CHE2"/>
<keyword evidence="4" id="KW-1185">Reference proteome</keyword>
<dbReference type="PANTHER" id="PTHR30388:SF6">
    <property type="entry name" value="XANTHINE DEHYDROGENASE SUBUNIT A-RELATED"/>
    <property type="match status" value="1"/>
</dbReference>
<organism evidence="3 4">
    <name type="scientific">Chitinophaga rupis</name>
    <dbReference type="NCBI Taxonomy" id="573321"/>
    <lineage>
        <taxon>Bacteria</taxon>
        <taxon>Pseudomonadati</taxon>
        <taxon>Bacteroidota</taxon>
        <taxon>Chitinophagia</taxon>
        <taxon>Chitinophagales</taxon>
        <taxon>Chitinophagaceae</taxon>
        <taxon>Chitinophaga</taxon>
    </lineage>
</organism>
<dbReference type="OrthoDB" id="9773039at2"/>
<dbReference type="Gene3D" id="3.40.50.720">
    <property type="entry name" value="NAD(P)-binding Rossmann-like Domain"/>
    <property type="match status" value="1"/>
</dbReference>